<name>A0A3P5YV94_BRACM</name>
<dbReference type="InterPro" id="IPR013761">
    <property type="entry name" value="SAM/pointed_sf"/>
</dbReference>
<reference evidence="5" key="1">
    <citation type="submission" date="2018-11" db="EMBL/GenBank/DDBJ databases">
        <authorList>
            <consortium name="Genoscope - CEA"/>
            <person name="William W."/>
        </authorList>
    </citation>
    <scope>NUCLEOTIDE SEQUENCE</scope>
</reference>
<sequence>MDELEGLGFRDFSREDSESPLRDSDTGFYGNSEFSGVKIWLQVLGGLGRYWPMFQIHEVDDEVLPLLSLDDLKDMGINAVVSRRKMFSAIQKLSR</sequence>
<feature type="domain" description="SAM" evidence="3">
    <location>
        <begin position="32"/>
        <end position="95"/>
    </location>
</feature>
<protein>
    <recommendedName>
        <fullName evidence="3">SAM domain-containing protein</fullName>
    </recommendedName>
</protein>
<gene>
    <name evidence="5" type="ORF">BRAA06T25735Z</name>
    <name evidence="4" type="ORF">BRAPAZ1V2_A06P34740.2</name>
</gene>
<dbReference type="Gene3D" id="1.10.150.50">
    <property type="entry name" value="Transcription Factor, Ets-1"/>
    <property type="match status" value="1"/>
</dbReference>
<dbReference type="EMBL" id="LR031569">
    <property type="protein sequence ID" value="VDC67195.1"/>
    <property type="molecule type" value="Genomic_DNA"/>
</dbReference>
<dbReference type="PROSITE" id="PS50105">
    <property type="entry name" value="SAM_DOMAIN"/>
    <property type="match status" value="1"/>
</dbReference>
<organism evidence="5">
    <name type="scientific">Brassica campestris</name>
    <name type="common">Field mustard</name>
    <dbReference type="NCBI Taxonomy" id="3711"/>
    <lineage>
        <taxon>Eukaryota</taxon>
        <taxon>Viridiplantae</taxon>
        <taxon>Streptophyta</taxon>
        <taxon>Embryophyta</taxon>
        <taxon>Tracheophyta</taxon>
        <taxon>Spermatophyta</taxon>
        <taxon>Magnoliopsida</taxon>
        <taxon>eudicotyledons</taxon>
        <taxon>Gunneridae</taxon>
        <taxon>Pentapetalae</taxon>
        <taxon>rosids</taxon>
        <taxon>malvids</taxon>
        <taxon>Brassicales</taxon>
        <taxon>Brassicaceae</taxon>
        <taxon>Brassiceae</taxon>
        <taxon>Brassica</taxon>
    </lineage>
</organism>
<dbReference type="Pfam" id="PF07647">
    <property type="entry name" value="SAM_2"/>
    <property type="match status" value="1"/>
</dbReference>
<dbReference type="Gramene" id="A06p34740.2_BraZ1">
    <property type="protein sequence ID" value="A06p34740.2_BraZ1.CDS.1"/>
    <property type="gene ID" value="A06g34740.2_BraZ1"/>
</dbReference>
<evidence type="ECO:0000313" key="4">
    <source>
        <dbReference type="EMBL" id="CAG7871234.1"/>
    </source>
</evidence>
<dbReference type="EMBL" id="LS974622">
    <property type="protein sequence ID" value="CAG7871234.1"/>
    <property type="molecule type" value="Genomic_DNA"/>
</dbReference>
<dbReference type="PANTHER" id="PTHR10627">
    <property type="entry name" value="SCP160"/>
    <property type="match status" value="1"/>
</dbReference>
<dbReference type="SUPFAM" id="SSF47769">
    <property type="entry name" value="SAM/Pointed domain"/>
    <property type="match status" value="1"/>
</dbReference>
<evidence type="ECO:0000259" key="3">
    <source>
        <dbReference type="PROSITE" id="PS50105"/>
    </source>
</evidence>
<dbReference type="AlphaFoldDB" id="A0A3P5YV94"/>
<accession>A0A3P5YV94</accession>
<dbReference type="CDD" id="cd09487">
    <property type="entry name" value="SAM_superfamily"/>
    <property type="match status" value="1"/>
</dbReference>
<dbReference type="Proteomes" id="UP000694005">
    <property type="component" value="Chromosome A06"/>
</dbReference>
<evidence type="ECO:0000256" key="1">
    <source>
        <dbReference type="ARBA" id="ARBA00022737"/>
    </source>
</evidence>
<evidence type="ECO:0000313" key="5">
    <source>
        <dbReference type="EMBL" id="VDC67195.1"/>
    </source>
</evidence>
<feature type="region of interest" description="Disordered" evidence="2">
    <location>
        <begin position="1"/>
        <end position="30"/>
    </location>
</feature>
<dbReference type="SMART" id="SM00454">
    <property type="entry name" value="SAM"/>
    <property type="match status" value="1"/>
</dbReference>
<evidence type="ECO:0000256" key="2">
    <source>
        <dbReference type="SAM" id="MobiDB-lite"/>
    </source>
</evidence>
<dbReference type="PANTHER" id="PTHR10627:SF69">
    <property type="entry name" value="PROTEIN BICAUDAL C"/>
    <property type="match status" value="1"/>
</dbReference>
<keyword evidence="1" id="KW-0677">Repeat</keyword>
<proteinExistence type="predicted"/>
<feature type="compositionally biased region" description="Basic and acidic residues" evidence="2">
    <location>
        <begin position="11"/>
        <end position="25"/>
    </location>
</feature>
<dbReference type="InterPro" id="IPR001660">
    <property type="entry name" value="SAM"/>
</dbReference>